<organism evidence="1 2">
    <name type="scientific">Gordonia liuliyuniae</name>
    <dbReference type="NCBI Taxonomy" id="2911517"/>
    <lineage>
        <taxon>Bacteria</taxon>
        <taxon>Bacillati</taxon>
        <taxon>Actinomycetota</taxon>
        <taxon>Actinomycetes</taxon>
        <taxon>Mycobacteriales</taxon>
        <taxon>Gordoniaceae</taxon>
        <taxon>Gordonia</taxon>
    </lineage>
</organism>
<dbReference type="RefSeq" id="WP_236996847.1">
    <property type="nucleotide sequence ID" value="NZ_JAKKOR010000002.1"/>
</dbReference>
<protein>
    <recommendedName>
        <fullName evidence="3">N-acetyltransferase domain-containing protein</fullName>
    </recommendedName>
</protein>
<sequence length="214" mass="23002">MTSKSSTTSARGLTRDDLSAAAVVLGDGLAEMSVYEWVLGEHVDDRTARSGLARVLLRPLIAAGHVVGVDGEPGLLGLLVWYPTAVDATSPGTGAGVHPDDLEFLTSHPEVARRLLEFWNRPALPSPEPGAVSMPLAAVIPEARSSGVIRALVRTVEDFCIVNGTRFYVWTGLERLRDLYVNGWGVTEFATVEFDEQTTLYGLTSERPPPVSST</sequence>
<name>A0ABS9IPY5_9ACTN</name>
<dbReference type="Proteomes" id="UP001200110">
    <property type="component" value="Unassembled WGS sequence"/>
</dbReference>
<evidence type="ECO:0000313" key="2">
    <source>
        <dbReference type="Proteomes" id="UP001200110"/>
    </source>
</evidence>
<evidence type="ECO:0008006" key="3">
    <source>
        <dbReference type="Google" id="ProtNLM"/>
    </source>
</evidence>
<gene>
    <name evidence="1" type="ORF">L5G33_03940</name>
</gene>
<comment type="caution">
    <text evidence="1">The sequence shown here is derived from an EMBL/GenBank/DDBJ whole genome shotgun (WGS) entry which is preliminary data.</text>
</comment>
<keyword evidence="2" id="KW-1185">Reference proteome</keyword>
<dbReference type="EMBL" id="JAKKOR010000002">
    <property type="protein sequence ID" value="MCF8587618.1"/>
    <property type="molecule type" value="Genomic_DNA"/>
</dbReference>
<reference evidence="1 2" key="1">
    <citation type="submission" date="2022-01" db="EMBL/GenBank/DDBJ databases">
        <authorList>
            <person name="Huang Y."/>
        </authorList>
    </citation>
    <scope>NUCLEOTIDE SEQUENCE [LARGE SCALE GENOMIC DNA]</scope>
    <source>
        <strain evidence="1 2">HY366</strain>
    </source>
</reference>
<accession>A0ABS9IPY5</accession>
<proteinExistence type="predicted"/>
<dbReference type="Gene3D" id="3.40.630.30">
    <property type="match status" value="1"/>
</dbReference>
<evidence type="ECO:0000313" key="1">
    <source>
        <dbReference type="EMBL" id="MCF8587618.1"/>
    </source>
</evidence>